<dbReference type="EMBL" id="WAIE01000001">
    <property type="protein sequence ID" value="KAB1443056.1"/>
    <property type="molecule type" value="Genomic_DNA"/>
</dbReference>
<keyword evidence="2" id="KW-0812">Transmembrane</keyword>
<feature type="region of interest" description="Disordered" evidence="1">
    <location>
        <begin position="1"/>
        <end position="25"/>
    </location>
</feature>
<sequence>MEENIKLEQENCPTANEQDQQENEERALSVFASEKNEDLVALSLVLVVTFVVLLFTKWLA</sequence>
<gene>
    <name evidence="3" type="ORF">F8A88_01980</name>
</gene>
<reference evidence="3 4" key="1">
    <citation type="journal article" date="2017" name="Int. J. Syst. Evol. Microbiol.">
        <title>Desulfovibrio senegalensis sp. nov., a mesophilic sulfate reducer isolated from marine sediment.</title>
        <authorList>
            <person name="Thioye A."/>
            <person name="Gam Z.B.A."/>
            <person name="Mbengue M."/>
            <person name="Cayol J.L."/>
            <person name="Joseph-Bartoli M."/>
            <person name="Toure-Kane C."/>
            <person name="Labat M."/>
        </authorList>
    </citation>
    <scope>NUCLEOTIDE SEQUENCE [LARGE SCALE GENOMIC DNA]</scope>
    <source>
        <strain evidence="3 4">DSM 101509</strain>
    </source>
</reference>
<dbReference type="Proteomes" id="UP000438699">
    <property type="component" value="Unassembled WGS sequence"/>
</dbReference>
<dbReference type="OrthoDB" id="5461056at2"/>
<evidence type="ECO:0000256" key="1">
    <source>
        <dbReference type="SAM" id="MobiDB-lite"/>
    </source>
</evidence>
<organism evidence="3 4">
    <name type="scientific">Pseudodesulfovibrio senegalensis</name>
    <dbReference type="NCBI Taxonomy" id="1721087"/>
    <lineage>
        <taxon>Bacteria</taxon>
        <taxon>Pseudomonadati</taxon>
        <taxon>Thermodesulfobacteriota</taxon>
        <taxon>Desulfovibrionia</taxon>
        <taxon>Desulfovibrionales</taxon>
        <taxon>Desulfovibrionaceae</taxon>
    </lineage>
</organism>
<feature type="transmembrane region" description="Helical" evidence="2">
    <location>
        <begin position="39"/>
        <end position="59"/>
    </location>
</feature>
<dbReference type="RefSeq" id="WP_151149335.1">
    <property type="nucleotide sequence ID" value="NZ_WAIE01000001.1"/>
</dbReference>
<keyword evidence="2" id="KW-0472">Membrane</keyword>
<evidence type="ECO:0000256" key="2">
    <source>
        <dbReference type="SAM" id="Phobius"/>
    </source>
</evidence>
<protein>
    <submittedName>
        <fullName evidence="3">Uncharacterized protein</fullName>
    </submittedName>
</protein>
<dbReference type="AlphaFoldDB" id="A0A6N6N4T2"/>
<evidence type="ECO:0000313" key="4">
    <source>
        <dbReference type="Proteomes" id="UP000438699"/>
    </source>
</evidence>
<keyword evidence="2" id="KW-1133">Transmembrane helix</keyword>
<name>A0A6N6N4T2_9BACT</name>
<proteinExistence type="predicted"/>
<evidence type="ECO:0000313" key="3">
    <source>
        <dbReference type="EMBL" id="KAB1443056.1"/>
    </source>
</evidence>
<accession>A0A6N6N4T2</accession>
<comment type="caution">
    <text evidence="3">The sequence shown here is derived from an EMBL/GenBank/DDBJ whole genome shotgun (WGS) entry which is preliminary data.</text>
</comment>
<keyword evidence="4" id="KW-1185">Reference proteome</keyword>